<dbReference type="GO" id="GO:0009247">
    <property type="term" value="P:glycolipid biosynthetic process"/>
    <property type="evidence" value="ECO:0007669"/>
    <property type="project" value="UniProtKB-ARBA"/>
</dbReference>
<keyword evidence="6 7" id="KW-0012">Acyltransferase</keyword>
<name>A0A1A6C136_9GAMM</name>
<dbReference type="Pfam" id="PF03279">
    <property type="entry name" value="Lip_A_acyltrans"/>
    <property type="match status" value="1"/>
</dbReference>
<dbReference type="GO" id="GO:0016746">
    <property type="term" value="F:acyltransferase activity"/>
    <property type="evidence" value="ECO:0007669"/>
    <property type="project" value="UniProtKB-KW"/>
</dbReference>
<dbReference type="CDD" id="cd07984">
    <property type="entry name" value="LPLAT_LABLAT-like"/>
    <property type="match status" value="1"/>
</dbReference>
<evidence type="ECO:0000256" key="4">
    <source>
        <dbReference type="ARBA" id="ARBA00022679"/>
    </source>
</evidence>
<evidence type="ECO:0000313" key="8">
    <source>
        <dbReference type="Proteomes" id="UP000029273"/>
    </source>
</evidence>
<proteinExistence type="predicted"/>
<dbReference type="GO" id="GO:0005886">
    <property type="term" value="C:plasma membrane"/>
    <property type="evidence" value="ECO:0007669"/>
    <property type="project" value="UniProtKB-SubCell"/>
</dbReference>
<organism evidence="7 8">
    <name type="scientific">Acidihalobacter prosperus</name>
    <dbReference type="NCBI Taxonomy" id="160660"/>
    <lineage>
        <taxon>Bacteria</taxon>
        <taxon>Pseudomonadati</taxon>
        <taxon>Pseudomonadota</taxon>
        <taxon>Gammaproteobacteria</taxon>
        <taxon>Chromatiales</taxon>
        <taxon>Ectothiorhodospiraceae</taxon>
        <taxon>Acidihalobacter</taxon>
    </lineage>
</organism>
<evidence type="ECO:0000256" key="6">
    <source>
        <dbReference type="ARBA" id="ARBA00023315"/>
    </source>
</evidence>
<dbReference type="OrthoDB" id="9803456at2"/>
<evidence type="ECO:0000313" key="7">
    <source>
        <dbReference type="EMBL" id="OBS08263.1"/>
    </source>
</evidence>
<dbReference type="PANTHER" id="PTHR30606">
    <property type="entry name" value="LIPID A BIOSYNTHESIS LAUROYL ACYLTRANSFERASE"/>
    <property type="match status" value="1"/>
</dbReference>
<keyword evidence="4" id="KW-0808">Transferase</keyword>
<reference evidence="7 8" key="1">
    <citation type="journal article" date="2014" name="Genome Announc.">
        <title>Draft Genome Sequence of the Iron-Oxidizing, Acidophilic, and Halotolerant 'Thiobacillus prosperus' Type Strain DSM 5130.</title>
        <authorList>
            <person name="Ossandon F.J."/>
            <person name="Cardenas J.P."/>
            <person name="Corbett M."/>
            <person name="Quatrini R."/>
            <person name="Holmes D.S."/>
            <person name="Watkin E."/>
        </authorList>
    </citation>
    <scope>NUCLEOTIDE SEQUENCE [LARGE SCALE GENOMIC DNA]</scope>
    <source>
        <strain evidence="7 8">DSM 5130</strain>
    </source>
</reference>
<dbReference type="STRING" id="160660.BJI67_14955"/>
<comment type="caution">
    <text evidence="7">The sequence shown here is derived from an EMBL/GenBank/DDBJ whole genome shotgun (WGS) entry which is preliminary data.</text>
</comment>
<protein>
    <submittedName>
        <fullName evidence="7">Lipid A biosynthesis acyltransferase</fullName>
    </submittedName>
</protein>
<evidence type="ECO:0000256" key="3">
    <source>
        <dbReference type="ARBA" id="ARBA00022519"/>
    </source>
</evidence>
<accession>A0A1A6C136</accession>
<evidence type="ECO:0000256" key="2">
    <source>
        <dbReference type="ARBA" id="ARBA00022475"/>
    </source>
</evidence>
<keyword evidence="2" id="KW-1003">Cell membrane</keyword>
<evidence type="ECO:0000256" key="1">
    <source>
        <dbReference type="ARBA" id="ARBA00004533"/>
    </source>
</evidence>
<dbReference type="Proteomes" id="UP000029273">
    <property type="component" value="Unassembled WGS sequence"/>
</dbReference>
<evidence type="ECO:0000256" key="5">
    <source>
        <dbReference type="ARBA" id="ARBA00023136"/>
    </source>
</evidence>
<dbReference type="PANTHER" id="PTHR30606:SF10">
    <property type="entry name" value="PHOSPHATIDYLINOSITOL MANNOSIDE ACYLTRANSFERASE"/>
    <property type="match status" value="1"/>
</dbReference>
<dbReference type="InterPro" id="IPR004960">
    <property type="entry name" value="LipA_acyltrans"/>
</dbReference>
<keyword evidence="3" id="KW-0997">Cell inner membrane</keyword>
<comment type="subcellular location">
    <subcellularLocation>
        <location evidence="1">Cell inner membrane</location>
    </subcellularLocation>
</comment>
<dbReference type="AlphaFoldDB" id="A0A1A6C136"/>
<dbReference type="RefSeq" id="WP_052064350.1">
    <property type="nucleotide sequence ID" value="NZ_JQSG02000006.1"/>
</dbReference>
<keyword evidence="5" id="KW-0472">Membrane</keyword>
<keyword evidence="8" id="KW-1185">Reference proteome</keyword>
<gene>
    <name evidence="7" type="ORF">Thpro_022513</name>
</gene>
<dbReference type="PIRSF" id="PIRSF026649">
    <property type="entry name" value="MsbB"/>
    <property type="match status" value="1"/>
</dbReference>
<dbReference type="EMBL" id="JQSG02000006">
    <property type="protein sequence ID" value="OBS08263.1"/>
    <property type="molecule type" value="Genomic_DNA"/>
</dbReference>
<sequence>MRELLVRWLLGLFAHLPLRANQALGGALGALAWRLSPKLRRQTLDNLARCFPEHDAAWHLRVGRRSLIESTRSLTEAPWLWRQDARKLRSLLSYGEHAELLETAGAHGEAIIATPHLGSWEFAGLCLATLRPTTALYRPPRMKTLDGFIRGARSRTGSELVPTTPAGLRALRRRLDGGGVVGMLPDQTPKGSGGVFAPFFGQPAYTMRLLSQLARRAHTPVVLAFCERLPRGRGYRVHCVAACAAIHDPDATVAAAELNRCVETLIRRCPTQYLWSYRRFSRRPPSAQSHPTSPDA</sequence>